<dbReference type="AlphaFoldDB" id="A0A6C0JMW9"/>
<name>A0A6C0JMW9_9ZZZZ</name>
<protein>
    <submittedName>
        <fullName evidence="1">Uncharacterized protein</fullName>
    </submittedName>
</protein>
<accession>A0A6C0JMW9</accession>
<proteinExistence type="predicted"/>
<sequence>MSNPFHPDPLNTPTCDVLNKKWHGTLPQIWKNCMDDPRKEKDMSDEEKHAAAMTDCCDSEMQCSNPNVWFRKNNINARCVLHKSPDQPHFGDVQMSLIHAHKVKKTLSFGVY</sequence>
<dbReference type="EMBL" id="MN740667">
    <property type="protein sequence ID" value="QHU06713.1"/>
    <property type="molecule type" value="Genomic_DNA"/>
</dbReference>
<reference evidence="1" key="1">
    <citation type="journal article" date="2020" name="Nature">
        <title>Giant virus diversity and host interactions through global metagenomics.</title>
        <authorList>
            <person name="Schulz F."/>
            <person name="Roux S."/>
            <person name="Paez-Espino D."/>
            <person name="Jungbluth S."/>
            <person name="Walsh D.A."/>
            <person name="Denef V.J."/>
            <person name="McMahon K.D."/>
            <person name="Konstantinidis K.T."/>
            <person name="Eloe-Fadrosh E.A."/>
            <person name="Kyrpides N.C."/>
            <person name="Woyke T."/>
        </authorList>
    </citation>
    <scope>NUCLEOTIDE SEQUENCE</scope>
    <source>
        <strain evidence="1">GVMAG-S-1038524-41</strain>
    </source>
</reference>
<evidence type="ECO:0000313" key="1">
    <source>
        <dbReference type="EMBL" id="QHU06713.1"/>
    </source>
</evidence>
<organism evidence="1">
    <name type="scientific">viral metagenome</name>
    <dbReference type="NCBI Taxonomy" id="1070528"/>
    <lineage>
        <taxon>unclassified sequences</taxon>
        <taxon>metagenomes</taxon>
        <taxon>organismal metagenomes</taxon>
    </lineage>
</organism>